<dbReference type="CDD" id="cd00590">
    <property type="entry name" value="RRM_SF"/>
    <property type="match status" value="1"/>
</dbReference>
<comment type="caution">
    <text evidence="2">The sequence shown here is derived from an EMBL/GenBank/DDBJ whole genome shotgun (WGS) entry which is preliminary data.</text>
</comment>
<dbReference type="Proteomes" id="UP001189429">
    <property type="component" value="Unassembled WGS sequence"/>
</dbReference>
<dbReference type="InterPro" id="IPR035979">
    <property type="entry name" value="RBD_domain_sf"/>
</dbReference>
<dbReference type="SUPFAM" id="SSF54928">
    <property type="entry name" value="RNA-binding domain, RBD"/>
    <property type="match status" value="1"/>
</dbReference>
<accession>A0ABN9P9R3</accession>
<dbReference type="InterPro" id="IPR012677">
    <property type="entry name" value="Nucleotide-bd_a/b_plait_sf"/>
</dbReference>
<feature type="compositionally biased region" description="Low complexity" evidence="1">
    <location>
        <begin position="341"/>
        <end position="362"/>
    </location>
</feature>
<reference evidence="2" key="1">
    <citation type="submission" date="2023-10" db="EMBL/GenBank/DDBJ databases">
        <authorList>
            <person name="Chen Y."/>
            <person name="Shah S."/>
            <person name="Dougan E. K."/>
            <person name="Thang M."/>
            <person name="Chan C."/>
        </authorList>
    </citation>
    <scope>NUCLEOTIDE SEQUENCE [LARGE SCALE GENOMIC DNA]</scope>
</reference>
<proteinExistence type="predicted"/>
<evidence type="ECO:0000313" key="2">
    <source>
        <dbReference type="EMBL" id="CAK0788816.1"/>
    </source>
</evidence>
<evidence type="ECO:0008006" key="4">
    <source>
        <dbReference type="Google" id="ProtNLM"/>
    </source>
</evidence>
<feature type="compositionally biased region" description="Basic and acidic residues" evidence="1">
    <location>
        <begin position="437"/>
        <end position="449"/>
    </location>
</feature>
<evidence type="ECO:0000256" key="1">
    <source>
        <dbReference type="SAM" id="MobiDB-lite"/>
    </source>
</evidence>
<gene>
    <name evidence="2" type="ORF">PCOR1329_LOCUS559</name>
</gene>
<feature type="compositionally biased region" description="Low complexity" evidence="1">
    <location>
        <begin position="311"/>
        <end position="322"/>
    </location>
</feature>
<protein>
    <recommendedName>
        <fullName evidence="4">RRM domain-containing protein</fullName>
    </recommendedName>
</protein>
<name>A0ABN9P9R3_9DINO</name>
<keyword evidence="3" id="KW-1185">Reference proteome</keyword>
<feature type="compositionally biased region" description="Basic residues" evidence="1">
    <location>
        <begin position="323"/>
        <end position="332"/>
    </location>
</feature>
<dbReference type="Gene3D" id="3.30.70.330">
    <property type="match status" value="1"/>
</dbReference>
<organism evidence="2 3">
    <name type="scientific">Prorocentrum cordatum</name>
    <dbReference type="NCBI Taxonomy" id="2364126"/>
    <lineage>
        <taxon>Eukaryota</taxon>
        <taxon>Sar</taxon>
        <taxon>Alveolata</taxon>
        <taxon>Dinophyceae</taxon>
        <taxon>Prorocentrales</taxon>
        <taxon>Prorocentraceae</taxon>
        <taxon>Prorocentrum</taxon>
    </lineage>
</organism>
<evidence type="ECO:0000313" key="3">
    <source>
        <dbReference type="Proteomes" id="UP001189429"/>
    </source>
</evidence>
<dbReference type="EMBL" id="CAUYUJ010000115">
    <property type="protein sequence ID" value="CAK0788816.1"/>
    <property type="molecule type" value="Genomic_DNA"/>
</dbReference>
<feature type="compositionally biased region" description="Basic residues" evidence="1">
    <location>
        <begin position="384"/>
        <end position="396"/>
    </location>
</feature>
<feature type="region of interest" description="Disordered" evidence="1">
    <location>
        <begin position="311"/>
        <end position="459"/>
    </location>
</feature>
<sequence>MGFQSKKLLEAYFARYGKVVRVMVPYSKSKRLARNLHPQARVHPGSLAFVVMADAECVGRILAASAEHGVEGYAVRVEKFQQMSGMLSDPQSESVEHACVGPREAASAARGYAVRVERFQQMSGMLSDQQSDGVEHVFAGCAPAARPPGLARRAAAPLGPAAVGPTAGWRCAGPPAAAPPFGLGVREAGTAPGYLGVGLDESLLHSPAVAAQLSDPNSVLCRLASIAREWESAAVASGENCVQAITATQVAQLQLQGLLDRCTQNLRALWLNREHSQGGAPVALDQLEGLLAEQACAAEVPPLLGVSGAAWPGGDPGRAPAAVRRRCRRRRGAAAEPGPPMAARRAAGALARRLRAGRVGAAVGRGGSPRRRRRPAALPEGRRPVARRAPARAGRAARRERQQRPRGGVAEAVPAQRLYGGPLDNAERGGPPQGVHRTGDRFPGRRLPRDPSVALLGLR</sequence>